<dbReference type="EMBL" id="CP000930">
    <property type="protein sequence ID" value="ABZ85590.1"/>
    <property type="molecule type" value="Genomic_DNA"/>
</dbReference>
<dbReference type="KEGG" id="hmo:HM1_3089"/>
<accession>B0TEA8</accession>
<reference evidence="1 2" key="1">
    <citation type="journal article" date="2008" name="J. Bacteriol.">
        <title>The genome of Heliobacterium modesticaldum, a phototrophic representative of the Firmicutes containing the simplest photosynthetic apparatus.</title>
        <authorList>
            <person name="Sattley W.M."/>
            <person name="Madigan M.T."/>
            <person name="Swingley W.D."/>
            <person name="Cheung P.C."/>
            <person name="Clocksin K.M."/>
            <person name="Conrad A.L."/>
            <person name="Dejesa L.C."/>
            <person name="Honchak B.M."/>
            <person name="Jung D.O."/>
            <person name="Karbach L.E."/>
            <person name="Kurdoglu A."/>
            <person name="Lahiri S."/>
            <person name="Mastrian S.D."/>
            <person name="Page L.E."/>
            <person name="Taylor H.L."/>
            <person name="Wang Z.T."/>
            <person name="Raymond J."/>
            <person name="Chen M."/>
            <person name="Blankenship R.E."/>
            <person name="Touchman J.W."/>
        </authorList>
    </citation>
    <scope>NUCLEOTIDE SEQUENCE [LARGE SCALE GENOMIC DNA]</scope>
    <source>
        <strain evidence="2">ATCC 51547 / Ice1</strain>
    </source>
</reference>
<sequence>MLSDRITKNTFWKKLMLAFACPLCHNIKRRRCKAVKNRKAKRNQSDSFVAWTVLENQTVANQQRAKPINSAVVCGQASLF</sequence>
<proteinExistence type="predicted"/>
<dbReference type="HOGENOM" id="CLU_2584906_0_0_9"/>
<evidence type="ECO:0000313" key="2">
    <source>
        <dbReference type="Proteomes" id="UP000008550"/>
    </source>
</evidence>
<name>B0TEA8_HELMI</name>
<gene>
    <name evidence="1" type="ORF">HM1_3089</name>
</gene>
<dbReference type="STRING" id="498761.HM1_3089"/>
<organism evidence="1 2">
    <name type="scientific">Heliobacterium modesticaldum (strain ATCC 51547 / Ice1)</name>
    <dbReference type="NCBI Taxonomy" id="498761"/>
    <lineage>
        <taxon>Bacteria</taxon>
        <taxon>Bacillati</taxon>
        <taxon>Bacillota</taxon>
        <taxon>Clostridia</taxon>
        <taxon>Eubacteriales</taxon>
        <taxon>Heliobacteriaceae</taxon>
        <taxon>Heliomicrobium</taxon>
    </lineage>
</organism>
<evidence type="ECO:0000313" key="1">
    <source>
        <dbReference type="EMBL" id="ABZ85590.1"/>
    </source>
</evidence>
<dbReference type="AlphaFoldDB" id="B0TEA8"/>
<keyword evidence="2" id="KW-1185">Reference proteome</keyword>
<dbReference type="Proteomes" id="UP000008550">
    <property type="component" value="Chromosome"/>
</dbReference>
<protein>
    <submittedName>
        <fullName evidence="1">Uncharacterized protein</fullName>
    </submittedName>
</protein>